<dbReference type="CDD" id="cd00211">
    <property type="entry name" value="PTS_IIA_fru"/>
    <property type="match status" value="1"/>
</dbReference>
<gene>
    <name evidence="2" type="ORF">AFERRI_100081</name>
    <name evidence="3" type="ORF">AFERRI_50051</name>
</gene>
<feature type="domain" description="PTS EIIA type-2" evidence="1">
    <location>
        <begin position="4"/>
        <end position="147"/>
    </location>
</feature>
<reference evidence="3 4" key="3">
    <citation type="submission" date="2017-03" db="EMBL/GenBank/DDBJ databases">
        <authorList>
            <person name="Regsiter A."/>
            <person name="William W."/>
        </authorList>
    </citation>
    <scope>NUCLEOTIDE SEQUENCE [LARGE SCALE GENOMIC DNA]</scope>
    <source>
        <strain evidence="3">PRJEB5721</strain>
    </source>
</reference>
<evidence type="ECO:0000259" key="1">
    <source>
        <dbReference type="PROSITE" id="PS51094"/>
    </source>
</evidence>
<evidence type="ECO:0000313" key="3">
    <source>
        <dbReference type="EMBL" id="SMH66850.1"/>
    </source>
</evidence>
<dbReference type="Gene3D" id="3.40.930.10">
    <property type="entry name" value="Mannitol-specific EII, Chain A"/>
    <property type="match status" value="1"/>
</dbReference>
<dbReference type="Proteomes" id="UP000193925">
    <property type="component" value="Chromosome AFERRI"/>
</dbReference>
<dbReference type="EMBL" id="LT841305">
    <property type="protein sequence ID" value="SMH66850.1"/>
    <property type="molecule type" value="Genomic_DNA"/>
</dbReference>
<accession>A0A060UJT7</accession>
<evidence type="ECO:0000313" key="4">
    <source>
        <dbReference type="Proteomes" id="UP000193925"/>
    </source>
</evidence>
<dbReference type="PROSITE" id="PS00372">
    <property type="entry name" value="PTS_EIIA_TYPE_2_HIS"/>
    <property type="match status" value="1"/>
</dbReference>
<organism evidence="2">
    <name type="scientific">Acidithiobacillus ferrivorans</name>
    <dbReference type="NCBI Taxonomy" id="160808"/>
    <lineage>
        <taxon>Bacteria</taxon>
        <taxon>Pseudomonadati</taxon>
        <taxon>Pseudomonadota</taxon>
        <taxon>Acidithiobacillia</taxon>
        <taxon>Acidithiobacillales</taxon>
        <taxon>Acidithiobacillaceae</taxon>
        <taxon>Acidithiobacillus</taxon>
    </lineage>
</organism>
<protein>
    <submittedName>
        <fullName evidence="2 3">PTS IIA-like nitrogen-regulatory protein PtsN</fullName>
    </submittedName>
</protein>
<sequence length="148" mass="15262">MVTLPLSPANIRIDPPVADAGDVLRTLAEILAGSTGLSAKGIAVALQQREMQGSTGIGHGVALPHARVEGVSQIAIAALRTAQGIPFAAPDGLDVYIFLAVVVPKAAATAHLEILSALAAKLAVDEVREVLMKTPDPQEFFRLLAGPT</sequence>
<name>A0A060UJT7_9PROT</name>
<keyword evidence="4" id="KW-1185">Reference proteome</keyword>
<dbReference type="GO" id="GO:0030295">
    <property type="term" value="F:protein kinase activator activity"/>
    <property type="evidence" value="ECO:0007669"/>
    <property type="project" value="TreeGrafter"/>
</dbReference>
<dbReference type="EMBL" id="CCCS020000002">
    <property type="protein sequence ID" value="CDQ08646.1"/>
    <property type="molecule type" value="Genomic_DNA"/>
</dbReference>
<dbReference type="Pfam" id="PF00359">
    <property type="entry name" value="PTS_EIIA_2"/>
    <property type="match status" value="1"/>
</dbReference>
<dbReference type="PANTHER" id="PTHR47738">
    <property type="entry name" value="PTS SYSTEM FRUCTOSE-LIKE EIIA COMPONENT-RELATED"/>
    <property type="match status" value="1"/>
</dbReference>
<dbReference type="PANTHER" id="PTHR47738:SF1">
    <property type="entry name" value="NITROGEN REGULATORY PROTEIN"/>
    <property type="match status" value="1"/>
</dbReference>
<dbReference type="InterPro" id="IPR002178">
    <property type="entry name" value="PTS_EIIA_type-2_dom"/>
</dbReference>
<reference evidence="2" key="1">
    <citation type="submission" date="2014-03" db="EMBL/GenBank/DDBJ databases">
        <authorList>
            <person name="Genoscope - CEA"/>
        </authorList>
    </citation>
    <scope>NUCLEOTIDE SEQUENCE [LARGE SCALE GENOMIC DNA]</scope>
    <source>
        <strain evidence="2">CF27</strain>
    </source>
</reference>
<dbReference type="InterPro" id="IPR051541">
    <property type="entry name" value="PTS_SugarTrans_NitroReg"/>
</dbReference>
<dbReference type="AlphaFoldDB" id="A0A060UJT7"/>
<reference evidence="2" key="2">
    <citation type="submission" date="2014-07" db="EMBL/GenBank/DDBJ databases">
        <title>Initial genome analysis of the psychrotolerant acidophile Acidithiobacillus ferrivorans CF27: insights into iron and sulfur oxidation pathways and into biofilm formation.</title>
        <authorList>
            <person name="Talla E."/>
            <person name="Hedrich S."/>
            <person name="Mangenot S."/>
            <person name="Ji B."/>
            <person name="Johnson D.B."/>
            <person name="Barbe V."/>
            <person name="Bonnefoy V."/>
        </authorList>
    </citation>
    <scope>NUCLEOTIDE SEQUENCE [LARGE SCALE GENOMIC DNA]</scope>
    <source>
        <strain evidence="2">CF27</strain>
    </source>
</reference>
<dbReference type="SUPFAM" id="SSF55804">
    <property type="entry name" value="Phoshotransferase/anion transport protein"/>
    <property type="match status" value="1"/>
</dbReference>
<dbReference type="RefSeq" id="WP_035190705.1">
    <property type="nucleotide sequence ID" value="NZ_CCCS020000002.1"/>
</dbReference>
<dbReference type="PROSITE" id="PS51094">
    <property type="entry name" value="PTS_EIIA_TYPE_2"/>
    <property type="match status" value="1"/>
</dbReference>
<dbReference type="InterPro" id="IPR016152">
    <property type="entry name" value="PTrfase/Anion_transptr"/>
</dbReference>
<evidence type="ECO:0000313" key="2">
    <source>
        <dbReference type="EMBL" id="CDQ08646.1"/>
    </source>
</evidence>
<proteinExistence type="predicted"/>